<dbReference type="Proteomes" id="UP001259982">
    <property type="component" value="Unassembled WGS sequence"/>
</dbReference>
<dbReference type="PANTHER" id="PTHR32251:SF17">
    <property type="entry name" value="STEROID 5-ALPHA REDUCTASE C-TERMINAL DOMAIN-CONTAINING PROTEIN"/>
    <property type="match status" value="1"/>
</dbReference>
<dbReference type="PANTHER" id="PTHR32251">
    <property type="entry name" value="3-OXO-5-ALPHA-STEROID 4-DEHYDROGENASE"/>
    <property type="match status" value="1"/>
</dbReference>
<organism evidence="2 3">
    <name type="scientific">Spectribacter acetivorans</name>
    <dbReference type="NCBI Taxonomy" id="3075603"/>
    <lineage>
        <taxon>Bacteria</taxon>
        <taxon>Pseudomonadati</taxon>
        <taxon>Pseudomonadota</taxon>
        <taxon>Gammaproteobacteria</taxon>
        <taxon>Salinisphaerales</taxon>
        <taxon>Salinisphaeraceae</taxon>
        <taxon>Spectribacter</taxon>
    </lineage>
</organism>
<feature type="transmembrane region" description="Helical" evidence="1">
    <location>
        <begin position="104"/>
        <end position="129"/>
    </location>
</feature>
<dbReference type="Pfam" id="PF06966">
    <property type="entry name" value="DUF1295"/>
    <property type="match status" value="1"/>
</dbReference>
<comment type="caution">
    <text evidence="2">The sequence shown here is derived from an EMBL/GenBank/DDBJ whole genome shotgun (WGS) entry which is preliminary data.</text>
</comment>
<dbReference type="InterPro" id="IPR010721">
    <property type="entry name" value="UstE-like"/>
</dbReference>
<name>A0ABU3B5F4_9GAMM</name>
<dbReference type="PROSITE" id="PS50244">
    <property type="entry name" value="S5A_REDUCTASE"/>
    <property type="match status" value="1"/>
</dbReference>
<evidence type="ECO:0000313" key="3">
    <source>
        <dbReference type="Proteomes" id="UP001259982"/>
    </source>
</evidence>
<protein>
    <submittedName>
        <fullName evidence="2">DUF1295 domain-containing protein</fullName>
    </submittedName>
</protein>
<sequence>MSPLCVYLIGLVVSLAVLTLVWLVQLKTEDASPVDVAWSWLMGGLGVLFAAAGDAPLAVRVLLGLMAGLWGLRLGGYLALRMRGQAEDSRYAAARASWGARAPLYMLLFFWFQAVAAWILALPFLVVAFRPDMPGAGWLLLGGVIWLVSVVGEALADHQLHRFKRDPANRGHVCRTGLWRYSRHPNYFFESLHWVSYVFLAIGAPYWWATLASPVIMAWLLLRVSGIPTVESREGKAKRIGYDEYVRTTSAFIPWPPKA</sequence>
<dbReference type="Gene3D" id="1.20.120.1630">
    <property type="match status" value="1"/>
</dbReference>
<accession>A0ABU3B5F4</accession>
<feature type="transmembrane region" description="Helical" evidence="1">
    <location>
        <begin position="36"/>
        <end position="53"/>
    </location>
</feature>
<keyword evidence="1" id="KW-1133">Transmembrane helix</keyword>
<feature type="transmembrane region" description="Helical" evidence="1">
    <location>
        <begin position="135"/>
        <end position="156"/>
    </location>
</feature>
<feature type="transmembrane region" description="Helical" evidence="1">
    <location>
        <begin position="59"/>
        <end position="80"/>
    </location>
</feature>
<feature type="transmembrane region" description="Helical" evidence="1">
    <location>
        <begin position="6"/>
        <end position="24"/>
    </location>
</feature>
<evidence type="ECO:0000313" key="2">
    <source>
        <dbReference type="EMBL" id="MDT0617689.1"/>
    </source>
</evidence>
<dbReference type="RefSeq" id="WP_311657570.1">
    <property type="nucleotide sequence ID" value="NZ_JAVRHY010000003.1"/>
</dbReference>
<gene>
    <name evidence="2" type="ORF">RM531_04320</name>
</gene>
<proteinExistence type="predicted"/>
<keyword evidence="1" id="KW-0812">Transmembrane</keyword>
<keyword evidence="1" id="KW-0472">Membrane</keyword>
<reference evidence="2 3" key="1">
    <citation type="submission" date="2023-09" db="EMBL/GenBank/DDBJ databases">
        <authorList>
            <person name="Rey-Velasco X."/>
        </authorList>
    </citation>
    <scope>NUCLEOTIDE SEQUENCE [LARGE SCALE GENOMIC DNA]</scope>
    <source>
        <strain evidence="2 3">P385</strain>
    </source>
</reference>
<keyword evidence="3" id="KW-1185">Reference proteome</keyword>
<evidence type="ECO:0000256" key="1">
    <source>
        <dbReference type="SAM" id="Phobius"/>
    </source>
</evidence>
<dbReference type="EMBL" id="JAVRHY010000003">
    <property type="protein sequence ID" value="MDT0617689.1"/>
    <property type="molecule type" value="Genomic_DNA"/>
</dbReference>
<feature type="transmembrane region" description="Helical" evidence="1">
    <location>
        <begin position="187"/>
        <end position="208"/>
    </location>
</feature>